<keyword evidence="2" id="KW-1185">Reference proteome</keyword>
<dbReference type="EMBL" id="CAJVPV010006860">
    <property type="protein sequence ID" value="CAG8611426.1"/>
    <property type="molecule type" value="Genomic_DNA"/>
</dbReference>
<evidence type="ECO:0000313" key="1">
    <source>
        <dbReference type="EMBL" id="CAG8611426.1"/>
    </source>
</evidence>
<name>A0A9N9CQG6_9GLOM</name>
<organism evidence="1 2">
    <name type="scientific">Acaulospora morrowiae</name>
    <dbReference type="NCBI Taxonomy" id="94023"/>
    <lineage>
        <taxon>Eukaryota</taxon>
        <taxon>Fungi</taxon>
        <taxon>Fungi incertae sedis</taxon>
        <taxon>Mucoromycota</taxon>
        <taxon>Glomeromycotina</taxon>
        <taxon>Glomeromycetes</taxon>
        <taxon>Diversisporales</taxon>
        <taxon>Acaulosporaceae</taxon>
        <taxon>Acaulospora</taxon>
    </lineage>
</organism>
<gene>
    <name evidence="1" type="ORF">AMORRO_LOCUS8236</name>
</gene>
<reference evidence="1" key="1">
    <citation type="submission" date="2021-06" db="EMBL/GenBank/DDBJ databases">
        <authorList>
            <person name="Kallberg Y."/>
            <person name="Tangrot J."/>
            <person name="Rosling A."/>
        </authorList>
    </citation>
    <scope>NUCLEOTIDE SEQUENCE</scope>
    <source>
        <strain evidence="1">CL551</strain>
    </source>
</reference>
<sequence>GSRKDVSSMAYVKIITTQMAHTLIIVYFTSGAIDGSKDKEQQERAVKE</sequence>
<feature type="non-terminal residue" evidence="1">
    <location>
        <position position="1"/>
    </location>
</feature>
<protein>
    <submittedName>
        <fullName evidence="1">1796_t:CDS:1</fullName>
    </submittedName>
</protein>
<evidence type="ECO:0000313" key="2">
    <source>
        <dbReference type="Proteomes" id="UP000789342"/>
    </source>
</evidence>
<dbReference type="Proteomes" id="UP000789342">
    <property type="component" value="Unassembled WGS sequence"/>
</dbReference>
<proteinExistence type="predicted"/>
<comment type="caution">
    <text evidence="1">The sequence shown here is derived from an EMBL/GenBank/DDBJ whole genome shotgun (WGS) entry which is preliminary data.</text>
</comment>
<dbReference type="AlphaFoldDB" id="A0A9N9CQG6"/>
<accession>A0A9N9CQG6</accession>